<dbReference type="PANTHER" id="PTHR10155">
    <property type="entry name" value="PHOSPHATIDYLINOSITOL 3-KINASE REGULATORY SUBUNIT"/>
    <property type="match status" value="1"/>
</dbReference>
<dbReference type="Gene3D" id="3.30.505.10">
    <property type="entry name" value="SH2 domain"/>
    <property type="match status" value="2"/>
</dbReference>
<feature type="domain" description="SOCS box" evidence="8">
    <location>
        <begin position="476"/>
        <end position="525"/>
    </location>
</feature>
<protein>
    <submittedName>
        <fullName evidence="9">SH2 domain</fullName>
    </submittedName>
</protein>
<dbReference type="PANTHER" id="PTHR10155:SF0">
    <property type="entry name" value="SUPPRESSOR OF CYTOKINE SIGNALING AT 36E, ISOFORM D"/>
    <property type="match status" value="1"/>
</dbReference>
<dbReference type="AlphaFoldDB" id="A0AAW1JZR2"/>
<dbReference type="PROSITE" id="PS50225">
    <property type="entry name" value="SOCS"/>
    <property type="match status" value="1"/>
</dbReference>
<reference evidence="9 10" key="1">
    <citation type="journal article" date="2024" name="BMC Genomics">
        <title>De novo assembly and annotation of Popillia japonica's genome with initial clues to its potential as an invasive pest.</title>
        <authorList>
            <person name="Cucini C."/>
            <person name="Boschi S."/>
            <person name="Funari R."/>
            <person name="Cardaioli E."/>
            <person name="Iannotti N."/>
            <person name="Marturano G."/>
            <person name="Paoli F."/>
            <person name="Bruttini M."/>
            <person name="Carapelli A."/>
            <person name="Frati F."/>
            <person name="Nardi F."/>
        </authorList>
    </citation>
    <scope>NUCLEOTIDE SEQUENCE [LARGE SCALE GENOMIC DNA]</scope>
    <source>
        <strain evidence="9">DMR45628</strain>
    </source>
</reference>
<dbReference type="GO" id="GO:0009968">
    <property type="term" value="P:negative regulation of signal transduction"/>
    <property type="evidence" value="ECO:0007669"/>
    <property type="project" value="UniProtKB-KW"/>
</dbReference>
<dbReference type="Proteomes" id="UP001458880">
    <property type="component" value="Unassembled WGS sequence"/>
</dbReference>
<keyword evidence="2" id="KW-0734">Signal transduction inhibitor</keyword>
<organism evidence="9 10">
    <name type="scientific">Popillia japonica</name>
    <name type="common">Japanese beetle</name>
    <dbReference type="NCBI Taxonomy" id="7064"/>
    <lineage>
        <taxon>Eukaryota</taxon>
        <taxon>Metazoa</taxon>
        <taxon>Ecdysozoa</taxon>
        <taxon>Arthropoda</taxon>
        <taxon>Hexapoda</taxon>
        <taxon>Insecta</taxon>
        <taxon>Pterygota</taxon>
        <taxon>Neoptera</taxon>
        <taxon>Endopterygota</taxon>
        <taxon>Coleoptera</taxon>
        <taxon>Polyphaga</taxon>
        <taxon>Scarabaeiformia</taxon>
        <taxon>Scarabaeidae</taxon>
        <taxon>Rutelinae</taxon>
        <taxon>Popillia</taxon>
    </lineage>
</organism>
<dbReference type="SMART" id="SM00253">
    <property type="entry name" value="SOCS"/>
    <property type="match status" value="1"/>
</dbReference>
<evidence type="ECO:0000259" key="8">
    <source>
        <dbReference type="PROSITE" id="PS50225"/>
    </source>
</evidence>
<dbReference type="GO" id="GO:0046854">
    <property type="term" value="P:phosphatidylinositol phosphate biosynthetic process"/>
    <property type="evidence" value="ECO:0007669"/>
    <property type="project" value="TreeGrafter"/>
</dbReference>
<evidence type="ECO:0000256" key="2">
    <source>
        <dbReference type="ARBA" id="ARBA00022700"/>
    </source>
</evidence>
<dbReference type="SUPFAM" id="SSF158235">
    <property type="entry name" value="SOCS box-like"/>
    <property type="match status" value="1"/>
</dbReference>
<evidence type="ECO:0000256" key="1">
    <source>
        <dbReference type="ARBA" id="ARBA00022604"/>
    </source>
</evidence>
<accession>A0AAW1JZR2</accession>
<proteinExistence type="predicted"/>
<gene>
    <name evidence="9" type="ORF">QE152_g26254</name>
</gene>
<dbReference type="InterPro" id="IPR036860">
    <property type="entry name" value="SH2_dom_sf"/>
</dbReference>
<dbReference type="Pfam" id="PF07525">
    <property type="entry name" value="SOCS_box"/>
    <property type="match status" value="1"/>
</dbReference>
<evidence type="ECO:0000313" key="9">
    <source>
        <dbReference type="EMBL" id="KAK9710026.1"/>
    </source>
</evidence>
<dbReference type="Pfam" id="PF00017">
    <property type="entry name" value="SH2"/>
    <property type="match status" value="1"/>
</dbReference>
<dbReference type="GO" id="GO:0005942">
    <property type="term" value="C:phosphatidylinositol 3-kinase complex"/>
    <property type="evidence" value="ECO:0007669"/>
    <property type="project" value="TreeGrafter"/>
</dbReference>
<evidence type="ECO:0000259" key="7">
    <source>
        <dbReference type="PROSITE" id="PS50001"/>
    </source>
</evidence>
<dbReference type="EMBL" id="JASPKY010000299">
    <property type="protein sequence ID" value="KAK9710026.1"/>
    <property type="molecule type" value="Genomic_DNA"/>
</dbReference>
<dbReference type="InterPro" id="IPR000980">
    <property type="entry name" value="SH2"/>
</dbReference>
<keyword evidence="4 5" id="KW-0727">SH2 domain</keyword>
<evidence type="ECO:0000256" key="6">
    <source>
        <dbReference type="SAM" id="MobiDB-lite"/>
    </source>
</evidence>
<feature type="domain" description="SH2" evidence="7">
    <location>
        <begin position="354"/>
        <end position="481"/>
    </location>
</feature>
<dbReference type="SMART" id="SM00252">
    <property type="entry name" value="SH2"/>
    <property type="match status" value="1"/>
</dbReference>
<dbReference type="PROSITE" id="PS50001">
    <property type="entry name" value="SH2"/>
    <property type="match status" value="1"/>
</dbReference>
<evidence type="ECO:0000256" key="5">
    <source>
        <dbReference type="PROSITE-ProRule" id="PRU00191"/>
    </source>
</evidence>
<keyword evidence="1" id="KW-0341">Growth regulation</keyword>
<dbReference type="InterPro" id="IPR001496">
    <property type="entry name" value="SOCS_box"/>
</dbReference>
<evidence type="ECO:0000256" key="4">
    <source>
        <dbReference type="ARBA" id="ARBA00022999"/>
    </source>
</evidence>
<feature type="region of interest" description="Disordered" evidence="6">
    <location>
        <begin position="1"/>
        <end position="99"/>
    </location>
</feature>
<dbReference type="GO" id="GO:0046935">
    <property type="term" value="F:1-phosphatidylinositol-3-kinase regulator activity"/>
    <property type="evidence" value="ECO:0007669"/>
    <property type="project" value="TreeGrafter"/>
</dbReference>
<evidence type="ECO:0000256" key="3">
    <source>
        <dbReference type="ARBA" id="ARBA00022786"/>
    </source>
</evidence>
<comment type="caution">
    <text evidence="9">The sequence shown here is derived from an EMBL/GenBank/DDBJ whole genome shotgun (WGS) entry which is preliminary data.</text>
</comment>
<dbReference type="SMART" id="SM00969">
    <property type="entry name" value="SOCS_box"/>
    <property type="match status" value="1"/>
</dbReference>
<sequence>MNTNGDNNRCSCEDKTLESDNESPSPKESKKSKISLHSIALNLRRGRSLNKRTKKSSSNYSSDNSSENTPPSSVNNNFNSNSSSLSNVAGSSTTSSSKRSTKWPLKFYCGKKEQRTVSPVRQETQSQSCCKCSCYKKTEEYQEQQEDNLAAGGGDVAVSKEVGETTPKESANDVAPEVEPLPPPPLPAVNEEIIVPEQPIPIVNVIDVNEIRNSRNDPPVEGEMIDSSRNRLAHIFVTPNFIDLHWRTLAQEDVDEEARIQRAREIERGVDPPPSFKPARRVQLFCSDETEGHVVRRVQIVCPNDVTVDSLRAIFQNNVTLRTCPLDIITGCHTQVDFIHCLVPDLLNITNCSFYWGKMDRYEAERLLDGKREGTFLLRDSAQEEFLFSVSFRKYGRSLHARIEQWNHKFSFDAHDPGVYTSDTVCGLIEHYKDPTSCMFFESFDAHDPGVYTSDTVCGLIEHYKDPTSCMFFEPMLTWPLHRNFVFSLQHLCRASIVNRLTYDDVNQLQLPKSLKTYLKEYHYRQKVRVERFDDDVQWLELRNPPS</sequence>
<feature type="compositionally biased region" description="Low complexity" evidence="6">
    <location>
        <begin position="56"/>
        <end position="98"/>
    </location>
</feature>
<keyword evidence="10" id="KW-1185">Reference proteome</keyword>
<dbReference type="GO" id="GO:0035556">
    <property type="term" value="P:intracellular signal transduction"/>
    <property type="evidence" value="ECO:0007669"/>
    <property type="project" value="InterPro"/>
</dbReference>
<evidence type="ECO:0000313" key="10">
    <source>
        <dbReference type="Proteomes" id="UP001458880"/>
    </source>
</evidence>
<dbReference type="SUPFAM" id="SSF55550">
    <property type="entry name" value="SH2 domain"/>
    <property type="match status" value="1"/>
</dbReference>
<name>A0AAW1JZR2_POPJA</name>
<dbReference type="InterPro" id="IPR036036">
    <property type="entry name" value="SOCS_box-like_dom_sf"/>
</dbReference>
<keyword evidence="3" id="KW-0833">Ubl conjugation pathway</keyword>
<feature type="compositionally biased region" description="Polar residues" evidence="6">
    <location>
        <begin position="1"/>
        <end position="10"/>
    </location>
</feature>
<feature type="compositionally biased region" description="Basic residues" evidence="6">
    <location>
        <begin position="44"/>
        <end position="55"/>
    </location>
</feature>